<evidence type="ECO:0000256" key="1">
    <source>
        <dbReference type="SAM" id="MobiDB-lite"/>
    </source>
</evidence>
<evidence type="ECO:0000313" key="3">
    <source>
        <dbReference type="EMBL" id="BCS84686.1"/>
    </source>
</evidence>
<protein>
    <recommendedName>
        <fullName evidence="2">Outer membrane protein beta-barrel domain-containing protein</fullName>
    </recommendedName>
</protein>
<accession>A0ABM7NW13</accession>
<keyword evidence="4" id="KW-1185">Reference proteome</keyword>
<dbReference type="InterPro" id="IPR041700">
    <property type="entry name" value="OMP_b-brl_3"/>
</dbReference>
<feature type="region of interest" description="Disordered" evidence="1">
    <location>
        <begin position="168"/>
        <end position="192"/>
    </location>
</feature>
<dbReference type="Proteomes" id="UP001319045">
    <property type="component" value="Chromosome"/>
</dbReference>
<sequence length="785" mass="90859">MKKIHYINEVTVKATRIQVAYRGDTIVYDASAFNLPDGSMLDALVRQLPGAKINDRGEIYIHGEKIDYLTLNGNDFFKGKNQVIMENLPYFTIKDLKVYHKERPLSEQNGIERRKDYVMDVRLKKKYVNSSLVNGEAGAGTKDRWKARIFGLMMGDETHIATFANTNNTNEDHKPGMDGSWDPASSPKGVKTTKQAGFTLEKNTNGYRTRENLDVLAKWDDDNIREIDHKESFSSEGNILKNTTSTTQNKNIDLSLAQVYAHEGNINFYTEFFLNYSNQKRYSESIDSLFQNRFINLQNYYSNNNHKMFDTRLHVNFGFRLPWRHYLSLDLNGTYNTNKPNNSSTNQSIYYADLSKYKKLEYFNDNANNHYSYSAELGYNIHLPKGWSFGPSLSFTNRQDNKTQNYFAKDSLDDHLGTNSYNYHSTEHRWQAALNVTKNINNSIFSLKIPVDWVKEQMYYHQSLLDTIANRSKVLFNPNLWYSRFGKNKQTIRYSMNVEQPSFDLLMPYKNSINPLSLAINNPNLRNRITHDLQMSTNIRNDSIDLTWWVKAHASCILHEWGNHVNYDTTTGSYTYRMDNVSKPNWQANLEMGLEKYLDLKKRISLDIDGTIKYDHNVDFDIAYNNTTANLSLVKTLVTGLNAKLNYRYETFSAGLTGKVSGRFSRSDRTDFTSINAYDYQYGGKLQYTIPIIKFTIATDATMYSRRGYGSSLMNTNDFLLNAQLTHPFTKGRIIAKLQTFDLLHQMKSTKYSVNAQGRTEIRYNNIPSYLMFSLSFNLIKGKQK</sequence>
<feature type="domain" description="Outer membrane protein beta-barrel" evidence="2">
    <location>
        <begin position="465"/>
        <end position="665"/>
    </location>
</feature>
<name>A0ABM7NW13_9BACT</name>
<reference evidence="3 4" key="1">
    <citation type="journal article" date="2022" name="Int. J. Syst. Evol. Microbiol.">
        <title>Prevotella herbatica sp. nov., a plant polysaccharide-decomposing anaerobic bacterium isolated from a methanogenic reactor.</title>
        <authorList>
            <person name="Uek A."/>
            <person name="Tonouchi A."/>
            <person name="Kaku N."/>
            <person name="Ueki K."/>
        </authorList>
    </citation>
    <scope>NUCLEOTIDE SEQUENCE [LARGE SCALE GENOMIC DNA]</scope>
    <source>
        <strain evidence="3 4">WR041</strain>
    </source>
</reference>
<proteinExistence type="predicted"/>
<gene>
    <name evidence="3" type="ORF">prwr041_05790</name>
</gene>
<evidence type="ECO:0000313" key="4">
    <source>
        <dbReference type="Proteomes" id="UP001319045"/>
    </source>
</evidence>
<evidence type="ECO:0000259" key="2">
    <source>
        <dbReference type="Pfam" id="PF14905"/>
    </source>
</evidence>
<organism evidence="3 4">
    <name type="scientific">Prevotella herbatica</name>
    <dbReference type="NCBI Taxonomy" id="2801997"/>
    <lineage>
        <taxon>Bacteria</taxon>
        <taxon>Pseudomonadati</taxon>
        <taxon>Bacteroidota</taxon>
        <taxon>Bacteroidia</taxon>
        <taxon>Bacteroidales</taxon>
        <taxon>Prevotellaceae</taxon>
        <taxon>Prevotella</taxon>
    </lineage>
</organism>
<dbReference type="EMBL" id="AP024484">
    <property type="protein sequence ID" value="BCS84686.1"/>
    <property type="molecule type" value="Genomic_DNA"/>
</dbReference>
<dbReference type="Pfam" id="PF14905">
    <property type="entry name" value="OMP_b-brl_3"/>
    <property type="match status" value="1"/>
</dbReference>